<proteinExistence type="predicted"/>
<dbReference type="Pfam" id="PF10171">
    <property type="entry name" value="Tim29"/>
    <property type="match status" value="1"/>
</dbReference>
<comment type="caution">
    <text evidence="1">The sequence shown here is derived from an EMBL/GenBank/DDBJ whole genome shotgun (WGS) entry which is preliminary data.</text>
</comment>
<dbReference type="InterPro" id="IPR019322">
    <property type="entry name" value="TIMM29"/>
</dbReference>
<evidence type="ECO:0008006" key="3">
    <source>
        <dbReference type="Google" id="ProtNLM"/>
    </source>
</evidence>
<protein>
    <recommendedName>
        <fullName evidence="3">Mitochondrial import inner membrane translocase subunit Tim29</fullName>
    </recommendedName>
</protein>
<dbReference type="EMBL" id="JACSEA010000002">
    <property type="protein sequence ID" value="KAF7408772.1"/>
    <property type="molecule type" value="Genomic_DNA"/>
</dbReference>
<evidence type="ECO:0000313" key="1">
    <source>
        <dbReference type="EMBL" id="KAF7408772.1"/>
    </source>
</evidence>
<reference evidence="1" key="1">
    <citation type="journal article" date="2020" name="G3 (Bethesda)">
        <title>High-Quality Assemblies for Three Invasive Social Wasps from the &lt;i&gt;Vespula&lt;/i&gt; Genus.</title>
        <authorList>
            <person name="Harrop T.W.R."/>
            <person name="Guhlin J."/>
            <person name="McLaughlin G.M."/>
            <person name="Permina E."/>
            <person name="Stockwell P."/>
            <person name="Gilligan J."/>
            <person name="Le Lec M.F."/>
            <person name="Gruber M.A.M."/>
            <person name="Quinn O."/>
            <person name="Lovegrove M."/>
            <person name="Duncan E.J."/>
            <person name="Remnant E.J."/>
            <person name="Van Eeckhoven J."/>
            <person name="Graham B."/>
            <person name="Knapp R.A."/>
            <person name="Langford K.W."/>
            <person name="Kronenberg Z."/>
            <person name="Press M.O."/>
            <person name="Eacker S.M."/>
            <person name="Wilson-Rankin E.E."/>
            <person name="Purcell J."/>
            <person name="Lester P.J."/>
            <person name="Dearden P.K."/>
        </authorList>
    </citation>
    <scope>NUCLEOTIDE SEQUENCE</scope>
    <source>
        <strain evidence="1">Marl-1</strain>
    </source>
</reference>
<dbReference type="GO" id="GO:0045039">
    <property type="term" value="P:protein insertion into mitochondrial inner membrane"/>
    <property type="evidence" value="ECO:0007669"/>
    <property type="project" value="TreeGrafter"/>
</dbReference>
<sequence>MNFRSSIQLGEKVRLIFNPFYLKINKVISTVKNYGMPEKFKGTILERWGNYWKNLYIDYKEVTIETIKDCKSHPIRTSIYSTVLGSTYYLYKHNPDEDSFREHLLENAIKLMQVGETIRNEISVQHVEILEKYYNEGIIRRLSIGILSIIWLDNYDKECSLYKAVCPYLKPRYLNFYERIIDIGFLDRWWILDRKMIDYDINTKEFDVIY</sequence>
<name>A0A834KLK9_VESVU</name>
<organism evidence="1 2">
    <name type="scientific">Vespula vulgaris</name>
    <name type="common">Yellow jacket</name>
    <name type="synonym">Wasp</name>
    <dbReference type="NCBI Taxonomy" id="7454"/>
    <lineage>
        <taxon>Eukaryota</taxon>
        <taxon>Metazoa</taxon>
        <taxon>Ecdysozoa</taxon>
        <taxon>Arthropoda</taxon>
        <taxon>Hexapoda</taxon>
        <taxon>Insecta</taxon>
        <taxon>Pterygota</taxon>
        <taxon>Neoptera</taxon>
        <taxon>Endopterygota</taxon>
        <taxon>Hymenoptera</taxon>
        <taxon>Apocrita</taxon>
        <taxon>Aculeata</taxon>
        <taxon>Vespoidea</taxon>
        <taxon>Vespidae</taxon>
        <taxon>Vespinae</taxon>
        <taxon>Vespula</taxon>
    </lineage>
</organism>
<dbReference type="GO" id="GO:0042721">
    <property type="term" value="C:TIM22 mitochondrial import inner membrane insertion complex"/>
    <property type="evidence" value="ECO:0007669"/>
    <property type="project" value="InterPro"/>
</dbReference>
<accession>A0A834KLK9</accession>
<dbReference type="PANTHER" id="PTHR21435">
    <property type="entry name" value="MITOCHONDRIAL IMPORT INNER MEMBRANE TRANSLOCASE SUBUNIT TIM29"/>
    <property type="match status" value="1"/>
</dbReference>
<keyword evidence="2" id="KW-1185">Reference proteome</keyword>
<dbReference type="Proteomes" id="UP000614350">
    <property type="component" value="Unassembled WGS sequence"/>
</dbReference>
<dbReference type="PANTHER" id="PTHR21435:SF1">
    <property type="entry name" value="MITOCHONDRIAL IMPORT INNER MEMBRANE TRANSLOCASE SUBUNIT TIM29"/>
    <property type="match status" value="1"/>
</dbReference>
<dbReference type="AlphaFoldDB" id="A0A834KLK9"/>
<evidence type="ECO:0000313" key="2">
    <source>
        <dbReference type="Proteomes" id="UP000614350"/>
    </source>
</evidence>
<gene>
    <name evidence="1" type="ORF">HZH66_003309</name>
</gene>